<accession>A0A2X2GXM3</accession>
<reference evidence="1 2" key="1">
    <citation type="submission" date="2018-06" db="EMBL/GenBank/DDBJ databases">
        <authorList>
            <consortium name="Pathogen Informatics"/>
            <person name="Doyle S."/>
        </authorList>
    </citation>
    <scope>NUCLEOTIDE SEQUENCE [LARGE SCALE GENOMIC DNA]</scope>
    <source>
        <strain evidence="1 2">NCTC11544</strain>
    </source>
</reference>
<proteinExistence type="predicted"/>
<evidence type="ECO:0000313" key="2">
    <source>
        <dbReference type="Proteomes" id="UP000255529"/>
    </source>
</evidence>
<evidence type="ECO:0000313" key="1">
    <source>
        <dbReference type="EMBL" id="SUI87657.1"/>
    </source>
</evidence>
<dbReference type="Proteomes" id="UP000255529">
    <property type="component" value="Unassembled WGS sequence"/>
</dbReference>
<organism evidence="1 2">
    <name type="scientific">Serratia quinivorans</name>
    <dbReference type="NCBI Taxonomy" id="137545"/>
    <lineage>
        <taxon>Bacteria</taxon>
        <taxon>Pseudomonadati</taxon>
        <taxon>Pseudomonadota</taxon>
        <taxon>Gammaproteobacteria</taxon>
        <taxon>Enterobacterales</taxon>
        <taxon>Yersiniaceae</taxon>
        <taxon>Serratia</taxon>
    </lineage>
</organism>
<sequence>MAWAVHQCDILSFKKLNVGDILTDSIDEIK</sequence>
<dbReference type="AlphaFoldDB" id="A0A2X2GXM3"/>
<dbReference type="EMBL" id="UGYN01000002">
    <property type="protein sequence ID" value="SUI87657.1"/>
    <property type="molecule type" value="Genomic_DNA"/>
</dbReference>
<protein>
    <submittedName>
        <fullName evidence="1">Uncharacterized protein</fullName>
    </submittedName>
</protein>
<name>A0A2X2GXM3_9GAMM</name>
<gene>
    <name evidence="1" type="ORF">NCTC11544_05062</name>
</gene>